<dbReference type="PROSITE" id="PS50860">
    <property type="entry name" value="AA_TRNA_LIGASE_II_ALA"/>
    <property type="match status" value="1"/>
</dbReference>
<comment type="similarity">
    <text evidence="1">Belongs to the class-II aminoacyl-tRNA synthetase family. Alax-L subfamily.</text>
</comment>
<evidence type="ECO:0000256" key="3">
    <source>
        <dbReference type="ARBA" id="ARBA00017959"/>
    </source>
</evidence>
<dbReference type="Pfam" id="PF01411">
    <property type="entry name" value="tRNA-synt_2c"/>
    <property type="match status" value="2"/>
</dbReference>
<sequence length="999" mass="113080">MLSPRCTPKYCSLIRCYSNEPLSSSSAIRNRFIDYFVTEKNHNHIRSCSLKPINGALVNAGLVQFKSVLQGQTLPPAPQVANSQKCARIGGMYNDFDFVGTDGYHHTFFEMLGNWSFGICDKQAACKLAWELLTQSYGLHPKRLYVTYFGGDSQMELKPDFETREIWRQLNVEESHILPFGRKENFWEMDLVGPCGPCTEIHVDRIPERNNAGERVNAGFPDLTELWNIVFIQFHRNADGSLHHLNQTHVDCGMGLERLVAVLNGVESNYDTDLFRPLIGAIQKATGCPPYSGTFDPTHEAFHIDQAYRILCDHARLLTVALADSVLPHNEYQMHRVLRRSLNVASDVMKKDEKLLVELSNLVSDSLHPTFPEVGENLSKVQTIIQKEAEIYKAIKQVHPKSWVSLRSKKPDIESLLEFGSNRITLSLACKKMGSIHEREVTPAVAFPLFRSLGLSAELIGKIAILYGKKFNVAAYENYLHTFRNKEILSVDSPINFVATSDVPRTNYQPIYECRRRDGQYNFPSVSAKILSVLVREAEDGVECGVILDRTNFYHTAGGQECDSGKIVASSRPDCYLMVKRVAKVGDCIIHFGKLKGCFNIGDNVVTQINESNRVGCMRNHTLAHLIHAEMQNLFAAAVQKRCVINSSYLKINYFLYGEEFTIEHAKLLENAIMRAVEDGLQVERRTVNVWELPIRTTFVPDETYPLDNISVIDIKRENLIISREACSGTHVQNTKDIGQFCITQTFVKENVRNTKETCIFAITGSDVEEAISNSEKMLSNVNNYNKLVLKMEQELSSLGKQVDTSKTVPDLQFHIDEMIKLKNSHNVIRDFVQDSKTKCSFVTYRMVAAALNEGSKKIHQMAKFLSALEIRQKIKNSRAVSHVIQLSELLLETGLLKKYTKEVHVPIMLFAPCEDKLSVCCSIPEDLVSKNFNALLWINKILPHLVESDEHVAIHKSAPSLKFQTLSVDYKFTVPTQTMKERCWKASQAAYKLANRFV</sequence>
<evidence type="ECO:0000313" key="17">
    <source>
        <dbReference type="Proteomes" id="UP001075354"/>
    </source>
</evidence>
<dbReference type="GO" id="GO:0000049">
    <property type="term" value="F:tRNA binding"/>
    <property type="evidence" value="ECO:0007669"/>
    <property type="project" value="UniProtKB-KW"/>
</dbReference>
<protein>
    <recommendedName>
        <fullName evidence="3">Alanine--tRNA ligase</fullName>
        <ecNumber evidence="2">6.1.1.7</ecNumber>
    </recommendedName>
    <alternativeName>
        <fullName evidence="13">Alanyl-tRNA synthetase</fullName>
    </alternativeName>
</protein>
<dbReference type="PANTHER" id="PTHR11777">
    <property type="entry name" value="ALANYL-TRNA SYNTHETASE"/>
    <property type="match status" value="1"/>
</dbReference>
<evidence type="ECO:0000256" key="9">
    <source>
        <dbReference type="ARBA" id="ARBA00022840"/>
    </source>
</evidence>
<dbReference type="InterPro" id="IPR018162">
    <property type="entry name" value="Ala-tRNA-ligase_IIc_anticod-bd"/>
</dbReference>
<dbReference type="InterPro" id="IPR012947">
    <property type="entry name" value="tRNA_SAD"/>
</dbReference>
<dbReference type="GO" id="GO:0005524">
    <property type="term" value="F:ATP binding"/>
    <property type="evidence" value="ECO:0007669"/>
    <property type="project" value="UniProtKB-KW"/>
</dbReference>
<evidence type="ECO:0000256" key="12">
    <source>
        <dbReference type="ARBA" id="ARBA00023146"/>
    </source>
</evidence>
<dbReference type="FunFam" id="3.30.930.10:FF:000011">
    <property type="entry name" value="Alanine--tRNA ligase, cytoplasmic"/>
    <property type="match status" value="1"/>
</dbReference>
<keyword evidence="7" id="KW-0547">Nucleotide-binding</keyword>
<reference evidence="16" key="1">
    <citation type="submission" date="2022-12" db="EMBL/GenBank/DDBJ databases">
        <title>Chromosome-level genome assembly of the bean flower thrips Megalurothrips usitatus.</title>
        <authorList>
            <person name="Ma L."/>
            <person name="Liu Q."/>
            <person name="Li H."/>
            <person name="Cai W."/>
        </authorList>
    </citation>
    <scope>NUCLEOTIDE SEQUENCE</scope>
    <source>
        <strain evidence="16">Cailab_2022a</strain>
    </source>
</reference>
<dbReference type="EMBL" id="JAPTSV010000014">
    <property type="protein sequence ID" value="KAJ1520657.1"/>
    <property type="molecule type" value="Genomic_DNA"/>
</dbReference>
<dbReference type="SUPFAM" id="SSF55681">
    <property type="entry name" value="Class II aaRS and biotin synthetases"/>
    <property type="match status" value="1"/>
</dbReference>
<evidence type="ECO:0000313" key="16">
    <source>
        <dbReference type="EMBL" id="KAJ1520657.1"/>
    </source>
</evidence>
<keyword evidence="6" id="KW-0479">Metal-binding</keyword>
<comment type="catalytic activity">
    <reaction evidence="14">
        <text>tRNA(Ala) + L-alanine + ATP = L-alanyl-tRNA(Ala) + AMP + diphosphate</text>
        <dbReference type="Rhea" id="RHEA:12540"/>
        <dbReference type="Rhea" id="RHEA-COMP:9657"/>
        <dbReference type="Rhea" id="RHEA-COMP:9923"/>
        <dbReference type="ChEBI" id="CHEBI:30616"/>
        <dbReference type="ChEBI" id="CHEBI:33019"/>
        <dbReference type="ChEBI" id="CHEBI:57972"/>
        <dbReference type="ChEBI" id="CHEBI:78442"/>
        <dbReference type="ChEBI" id="CHEBI:78497"/>
        <dbReference type="ChEBI" id="CHEBI:456215"/>
        <dbReference type="EC" id="6.1.1.7"/>
    </reaction>
</comment>
<dbReference type="EC" id="6.1.1.7" evidence="2"/>
<evidence type="ECO:0000256" key="1">
    <source>
        <dbReference type="ARBA" id="ARBA00008429"/>
    </source>
</evidence>
<dbReference type="InterPro" id="IPR018164">
    <property type="entry name" value="Ala-tRNA-synth_IIc_N"/>
</dbReference>
<dbReference type="InterPro" id="IPR002318">
    <property type="entry name" value="Ala-tRNA-lgiase_IIc"/>
</dbReference>
<dbReference type="SUPFAM" id="SSF50447">
    <property type="entry name" value="Translation proteins"/>
    <property type="match status" value="1"/>
</dbReference>
<dbReference type="AlphaFoldDB" id="A0AAV7X899"/>
<dbReference type="Gene3D" id="3.30.980.10">
    <property type="entry name" value="Threonyl-trna Synthetase, Chain A, domain 2"/>
    <property type="match status" value="1"/>
</dbReference>
<dbReference type="SUPFAM" id="SSF55186">
    <property type="entry name" value="ThrRS/AlaRS common domain"/>
    <property type="match status" value="1"/>
</dbReference>
<organism evidence="16 17">
    <name type="scientific">Megalurothrips usitatus</name>
    <name type="common">bean blossom thrips</name>
    <dbReference type="NCBI Taxonomy" id="439358"/>
    <lineage>
        <taxon>Eukaryota</taxon>
        <taxon>Metazoa</taxon>
        <taxon>Ecdysozoa</taxon>
        <taxon>Arthropoda</taxon>
        <taxon>Hexapoda</taxon>
        <taxon>Insecta</taxon>
        <taxon>Pterygota</taxon>
        <taxon>Neoptera</taxon>
        <taxon>Paraneoptera</taxon>
        <taxon>Thysanoptera</taxon>
        <taxon>Terebrantia</taxon>
        <taxon>Thripoidea</taxon>
        <taxon>Thripidae</taxon>
        <taxon>Megalurothrips</taxon>
    </lineage>
</organism>
<dbReference type="Proteomes" id="UP001075354">
    <property type="component" value="Chromosome 14"/>
</dbReference>
<evidence type="ECO:0000256" key="6">
    <source>
        <dbReference type="ARBA" id="ARBA00022723"/>
    </source>
</evidence>
<evidence type="ECO:0000256" key="8">
    <source>
        <dbReference type="ARBA" id="ARBA00022833"/>
    </source>
</evidence>
<dbReference type="GO" id="GO:0005739">
    <property type="term" value="C:mitochondrion"/>
    <property type="evidence" value="ECO:0007669"/>
    <property type="project" value="TreeGrafter"/>
</dbReference>
<keyword evidence="11" id="KW-0648">Protein biosynthesis</keyword>
<dbReference type="GO" id="GO:0004813">
    <property type="term" value="F:alanine-tRNA ligase activity"/>
    <property type="evidence" value="ECO:0007669"/>
    <property type="project" value="UniProtKB-EC"/>
</dbReference>
<keyword evidence="10" id="KW-0694">RNA-binding</keyword>
<gene>
    <name evidence="16" type="ORF">ONE63_003762</name>
</gene>
<keyword evidence="8" id="KW-0862">Zinc</keyword>
<evidence type="ECO:0000256" key="14">
    <source>
        <dbReference type="ARBA" id="ARBA00048300"/>
    </source>
</evidence>
<dbReference type="Gene3D" id="2.40.30.130">
    <property type="match status" value="1"/>
</dbReference>
<keyword evidence="12" id="KW-0030">Aminoacyl-tRNA synthetase</keyword>
<keyword evidence="5" id="KW-0436">Ligase</keyword>
<keyword evidence="17" id="KW-1185">Reference proteome</keyword>
<dbReference type="InterPro" id="IPR018163">
    <property type="entry name" value="Thr/Ala-tRNA-synth_IIc_edit"/>
</dbReference>
<name>A0AAV7X899_9NEOP</name>
<dbReference type="CDD" id="cd00673">
    <property type="entry name" value="AlaRS_core"/>
    <property type="match status" value="1"/>
</dbReference>
<dbReference type="GO" id="GO:0002161">
    <property type="term" value="F:aminoacyl-tRNA deacylase activity"/>
    <property type="evidence" value="ECO:0007669"/>
    <property type="project" value="TreeGrafter"/>
</dbReference>
<dbReference type="SUPFAM" id="SSF101353">
    <property type="entry name" value="Putative anticodon-binding domain of alanyl-tRNA synthetase (AlaRS)"/>
    <property type="match status" value="1"/>
</dbReference>
<dbReference type="Pfam" id="PF07973">
    <property type="entry name" value="tRNA_SAD"/>
    <property type="match status" value="1"/>
</dbReference>
<evidence type="ECO:0000256" key="13">
    <source>
        <dbReference type="ARBA" id="ARBA00032577"/>
    </source>
</evidence>
<dbReference type="InterPro" id="IPR018165">
    <property type="entry name" value="Ala-tRNA-synth_IIc_core"/>
</dbReference>
<evidence type="ECO:0000256" key="2">
    <source>
        <dbReference type="ARBA" id="ARBA00013168"/>
    </source>
</evidence>
<evidence type="ECO:0000256" key="10">
    <source>
        <dbReference type="ARBA" id="ARBA00022884"/>
    </source>
</evidence>
<dbReference type="PANTHER" id="PTHR11777:SF9">
    <property type="entry name" value="ALANINE--TRNA LIGASE, CYTOPLASMIC"/>
    <property type="match status" value="1"/>
</dbReference>
<dbReference type="GO" id="GO:0046872">
    <property type="term" value="F:metal ion binding"/>
    <property type="evidence" value="ECO:0007669"/>
    <property type="project" value="UniProtKB-KW"/>
</dbReference>
<dbReference type="PRINTS" id="PR00980">
    <property type="entry name" value="TRNASYNTHALA"/>
</dbReference>
<dbReference type="InterPro" id="IPR009000">
    <property type="entry name" value="Transl_B-barrel_sf"/>
</dbReference>
<evidence type="ECO:0000259" key="15">
    <source>
        <dbReference type="PROSITE" id="PS50860"/>
    </source>
</evidence>
<dbReference type="InterPro" id="IPR045864">
    <property type="entry name" value="aa-tRNA-synth_II/BPL/LPL"/>
</dbReference>
<comment type="caution">
    <text evidence="16">The sequence shown here is derived from an EMBL/GenBank/DDBJ whole genome shotgun (WGS) entry which is preliminary data.</text>
</comment>
<keyword evidence="4" id="KW-0820">tRNA-binding</keyword>
<keyword evidence="9" id="KW-0067">ATP-binding</keyword>
<evidence type="ECO:0000256" key="11">
    <source>
        <dbReference type="ARBA" id="ARBA00022917"/>
    </source>
</evidence>
<accession>A0AAV7X899</accession>
<evidence type="ECO:0000256" key="7">
    <source>
        <dbReference type="ARBA" id="ARBA00022741"/>
    </source>
</evidence>
<evidence type="ECO:0000256" key="4">
    <source>
        <dbReference type="ARBA" id="ARBA00022555"/>
    </source>
</evidence>
<dbReference type="InterPro" id="IPR050058">
    <property type="entry name" value="Ala-tRNA_ligase"/>
</dbReference>
<evidence type="ECO:0000256" key="5">
    <source>
        <dbReference type="ARBA" id="ARBA00022598"/>
    </source>
</evidence>
<dbReference type="Gene3D" id="3.30.930.10">
    <property type="entry name" value="Bira Bifunctional Protein, Domain 2"/>
    <property type="match status" value="1"/>
</dbReference>
<feature type="domain" description="Alanyl-transfer RNA synthetases family profile" evidence="15">
    <location>
        <begin position="23"/>
        <end position="745"/>
    </location>
</feature>
<dbReference type="GO" id="GO:0006419">
    <property type="term" value="P:alanyl-tRNA aminoacylation"/>
    <property type="evidence" value="ECO:0007669"/>
    <property type="project" value="InterPro"/>
</dbReference>
<proteinExistence type="inferred from homology"/>